<sequence>MILKDKLFSAFFPSITVCIGCKTKVEDISLPLCNSCHKEVDYYNLETICYRCGRVYHGGKCPAPNIGKVMALAPYRGYWKEALNLFKFKNNRYLAEGFSKKAVSFLPNHIMEDIDLITFVPVTAQGLKERGFDQSYLLAKKLSKKTNIPYINSLVKNDTRSPQRFLDRRERFKNWDGVITVVNKDKIKGKKLLILDDVYTTGSTLFHCANALKGAGAIEITAFTLAN</sequence>
<comment type="similarity">
    <text evidence="1">Belongs to the ComF/GntX family.</text>
</comment>
<evidence type="ECO:0000256" key="1">
    <source>
        <dbReference type="ARBA" id="ARBA00008007"/>
    </source>
</evidence>
<dbReference type="PANTHER" id="PTHR47505">
    <property type="entry name" value="DNA UTILIZATION PROTEIN YHGH"/>
    <property type="match status" value="1"/>
</dbReference>
<protein>
    <submittedName>
        <fullName evidence="2">ComF family protein</fullName>
    </submittedName>
</protein>
<dbReference type="CDD" id="cd06223">
    <property type="entry name" value="PRTases_typeI"/>
    <property type="match status" value="1"/>
</dbReference>
<dbReference type="InterPro" id="IPR000836">
    <property type="entry name" value="PRTase_dom"/>
</dbReference>
<dbReference type="InterPro" id="IPR051910">
    <property type="entry name" value="ComF/GntX_DNA_util-trans"/>
</dbReference>
<dbReference type="RefSeq" id="WP_350344122.1">
    <property type="nucleotide sequence ID" value="NZ_CP158367.1"/>
</dbReference>
<gene>
    <name evidence="2" type="ORF">PRVXT_000496</name>
</gene>
<reference evidence="2" key="2">
    <citation type="submission" date="2024-06" db="EMBL/GenBank/DDBJ databases">
        <authorList>
            <person name="Petrova K.O."/>
            <person name="Toshchakov S.V."/>
            <person name="Boltjanskaja Y.V."/>
            <person name="Kevbrin V."/>
        </authorList>
    </citation>
    <scope>NUCLEOTIDE SEQUENCE</scope>
    <source>
        <strain evidence="2">Z-910T</strain>
    </source>
</reference>
<accession>A0AAU7VN63</accession>
<dbReference type="EMBL" id="CP158367">
    <property type="protein sequence ID" value="XBX75377.1"/>
    <property type="molecule type" value="Genomic_DNA"/>
</dbReference>
<dbReference type="PANTHER" id="PTHR47505:SF1">
    <property type="entry name" value="DNA UTILIZATION PROTEIN YHGH"/>
    <property type="match status" value="1"/>
</dbReference>
<dbReference type="InterPro" id="IPR029057">
    <property type="entry name" value="PRTase-like"/>
</dbReference>
<dbReference type="SUPFAM" id="SSF53271">
    <property type="entry name" value="PRTase-like"/>
    <property type="match status" value="1"/>
</dbReference>
<dbReference type="Gene3D" id="3.40.50.2020">
    <property type="match status" value="1"/>
</dbReference>
<proteinExistence type="inferred from homology"/>
<reference evidence="2" key="1">
    <citation type="journal article" date="2013" name="Extremophiles">
        <title>Proteinivorax tanatarense gen. nov., sp. nov., an anaerobic, haloalkaliphilic, proteolytic bacterium isolated from a decaying algal bloom, and proposal of Proteinivoraceae fam. nov.</title>
        <authorList>
            <person name="Kevbrin V."/>
            <person name="Boltyanskaya Y."/>
            <person name="Zhilina T."/>
            <person name="Kolganova T."/>
            <person name="Lavrentjeva E."/>
            <person name="Kuznetsov B."/>
        </authorList>
    </citation>
    <scope>NUCLEOTIDE SEQUENCE</scope>
    <source>
        <strain evidence="2">Z-910T</strain>
    </source>
</reference>
<dbReference type="AlphaFoldDB" id="A0AAU7VN63"/>
<name>A0AAU7VN63_9FIRM</name>
<organism evidence="2">
    <name type="scientific">Proteinivorax tanatarense</name>
    <dbReference type="NCBI Taxonomy" id="1260629"/>
    <lineage>
        <taxon>Bacteria</taxon>
        <taxon>Bacillati</taxon>
        <taxon>Bacillota</taxon>
        <taxon>Clostridia</taxon>
        <taxon>Eubacteriales</taxon>
        <taxon>Proteinivoracaceae</taxon>
        <taxon>Proteinivorax</taxon>
    </lineage>
</organism>
<evidence type="ECO:0000313" key="2">
    <source>
        <dbReference type="EMBL" id="XBX75377.1"/>
    </source>
</evidence>